<feature type="chain" id="PRO_5040837662" description="Amidohydrolase 3 domain-containing protein" evidence="2">
    <location>
        <begin position="24"/>
        <end position="253"/>
    </location>
</feature>
<dbReference type="InterPro" id="IPR011059">
    <property type="entry name" value="Metal-dep_hydrolase_composite"/>
</dbReference>
<protein>
    <recommendedName>
        <fullName evidence="3">Amidohydrolase 3 domain-containing protein</fullName>
    </recommendedName>
</protein>
<keyword evidence="2" id="KW-0732">Signal</keyword>
<dbReference type="InterPro" id="IPR013108">
    <property type="entry name" value="Amidohydro_3"/>
</dbReference>
<dbReference type="PANTHER" id="PTHR22642:SF2">
    <property type="entry name" value="PROTEIN LONG AFTER FAR-RED 3"/>
    <property type="match status" value="1"/>
</dbReference>
<organism evidence="4 5">
    <name type="scientific">Fusarium irregulare</name>
    <dbReference type="NCBI Taxonomy" id="2494466"/>
    <lineage>
        <taxon>Eukaryota</taxon>
        <taxon>Fungi</taxon>
        <taxon>Dikarya</taxon>
        <taxon>Ascomycota</taxon>
        <taxon>Pezizomycotina</taxon>
        <taxon>Sordariomycetes</taxon>
        <taxon>Hypocreomycetidae</taxon>
        <taxon>Hypocreales</taxon>
        <taxon>Nectriaceae</taxon>
        <taxon>Fusarium</taxon>
        <taxon>Fusarium incarnatum-equiseti species complex</taxon>
    </lineage>
</organism>
<dbReference type="EMBL" id="JAPDHF010000020">
    <property type="protein sequence ID" value="KAJ4005879.1"/>
    <property type="molecule type" value="Genomic_DNA"/>
</dbReference>
<name>A0A9W8PH64_9HYPO</name>
<dbReference type="Gene3D" id="3.10.310.70">
    <property type="match status" value="1"/>
</dbReference>
<dbReference type="Pfam" id="PF07969">
    <property type="entry name" value="Amidohydro_3"/>
    <property type="match status" value="1"/>
</dbReference>
<dbReference type="Proteomes" id="UP001152130">
    <property type="component" value="Unassembled WGS sequence"/>
</dbReference>
<gene>
    <name evidence="4" type="ORF">NW766_010703</name>
</gene>
<dbReference type="GO" id="GO:0016810">
    <property type="term" value="F:hydrolase activity, acting on carbon-nitrogen (but not peptide) bonds"/>
    <property type="evidence" value="ECO:0007669"/>
    <property type="project" value="InterPro"/>
</dbReference>
<accession>A0A9W8PH64</accession>
<feature type="domain" description="Amidohydrolase 3" evidence="3">
    <location>
        <begin position="83"/>
        <end position="250"/>
    </location>
</feature>
<proteinExistence type="predicted"/>
<dbReference type="SUPFAM" id="SSF51338">
    <property type="entry name" value="Composite domain of metallo-dependent hydrolases"/>
    <property type="match status" value="1"/>
</dbReference>
<reference evidence="4" key="1">
    <citation type="submission" date="2022-10" db="EMBL/GenBank/DDBJ databases">
        <title>Fusarium specimens isolated from Avocado Roots.</title>
        <authorList>
            <person name="Stajich J."/>
            <person name="Roper C."/>
            <person name="Heimlech-Rivalta G."/>
        </authorList>
    </citation>
    <scope>NUCLEOTIDE SEQUENCE</scope>
    <source>
        <strain evidence="4">CF00143</strain>
    </source>
</reference>
<evidence type="ECO:0000259" key="3">
    <source>
        <dbReference type="Pfam" id="PF07969"/>
    </source>
</evidence>
<dbReference type="Gene3D" id="2.30.40.10">
    <property type="entry name" value="Urease, subunit C, domain 1"/>
    <property type="match status" value="1"/>
</dbReference>
<feature type="region of interest" description="Disordered" evidence="1">
    <location>
        <begin position="198"/>
        <end position="243"/>
    </location>
</feature>
<sequence>MKASPTLSRLLLVASALGASASAASNGSANKTVIAGTVFYNGSIYSLDLMSSKQSALAIKDGYITFLGDEKAVKSHIGKNTSIFDLEGRMMMPGLVDAHMHVMRGGGALLKCNMNFQPLGLDKILAQIQTSLDEEKDKADKDWLEVINLDSYALSDATGGVTKKDLDTLKTKRPILVNSADMHTFWVNSAALKASSITSKTEDPRNGKIERLVGGKEPSGILQDSASGLLSGPAPPTDRENIQSVKTALKLLR</sequence>
<dbReference type="AlphaFoldDB" id="A0A9W8PH64"/>
<evidence type="ECO:0000256" key="1">
    <source>
        <dbReference type="SAM" id="MobiDB-lite"/>
    </source>
</evidence>
<dbReference type="OrthoDB" id="194468at2759"/>
<evidence type="ECO:0000313" key="4">
    <source>
        <dbReference type="EMBL" id="KAJ4005879.1"/>
    </source>
</evidence>
<feature type="compositionally biased region" description="Basic and acidic residues" evidence="1">
    <location>
        <begin position="200"/>
        <end position="214"/>
    </location>
</feature>
<dbReference type="Gene3D" id="3.20.20.140">
    <property type="entry name" value="Metal-dependent hydrolases"/>
    <property type="match status" value="1"/>
</dbReference>
<keyword evidence="5" id="KW-1185">Reference proteome</keyword>
<dbReference type="PANTHER" id="PTHR22642">
    <property type="entry name" value="IMIDAZOLONEPROPIONASE"/>
    <property type="match status" value="1"/>
</dbReference>
<comment type="caution">
    <text evidence="4">The sequence shown here is derived from an EMBL/GenBank/DDBJ whole genome shotgun (WGS) entry which is preliminary data.</text>
</comment>
<evidence type="ECO:0000256" key="2">
    <source>
        <dbReference type="SAM" id="SignalP"/>
    </source>
</evidence>
<evidence type="ECO:0000313" key="5">
    <source>
        <dbReference type="Proteomes" id="UP001152130"/>
    </source>
</evidence>
<feature type="signal peptide" evidence="2">
    <location>
        <begin position="1"/>
        <end position="23"/>
    </location>
</feature>